<evidence type="ECO:0000259" key="5">
    <source>
        <dbReference type="Pfam" id="PF16327"/>
    </source>
</evidence>
<feature type="transmembrane region" description="Helical" evidence="3">
    <location>
        <begin position="533"/>
        <end position="554"/>
    </location>
</feature>
<feature type="domain" description="Cytochrome c assembly protein" evidence="4">
    <location>
        <begin position="85"/>
        <end position="344"/>
    </location>
</feature>
<comment type="similarity">
    <text evidence="1">Belongs to the CcmF/CycK/Ccl1/NrfE/CcsA family.</text>
</comment>
<dbReference type="InterPro" id="IPR032523">
    <property type="entry name" value="CcmF_C"/>
</dbReference>
<evidence type="ECO:0000259" key="4">
    <source>
        <dbReference type="Pfam" id="PF01578"/>
    </source>
</evidence>
<keyword evidence="3" id="KW-1133">Transmembrane helix</keyword>
<feature type="transmembrane region" description="Helical" evidence="3">
    <location>
        <begin position="6"/>
        <end position="25"/>
    </location>
</feature>
<feature type="transmembrane region" description="Helical" evidence="3">
    <location>
        <begin position="298"/>
        <end position="315"/>
    </location>
</feature>
<feature type="transmembrane region" description="Helical" evidence="3">
    <location>
        <begin position="122"/>
        <end position="139"/>
    </location>
</feature>
<evidence type="ECO:0000256" key="3">
    <source>
        <dbReference type="SAM" id="Phobius"/>
    </source>
</evidence>
<dbReference type="GO" id="GO:0020037">
    <property type="term" value="F:heme binding"/>
    <property type="evidence" value="ECO:0007669"/>
    <property type="project" value="InterPro"/>
</dbReference>
<protein>
    <submittedName>
        <fullName evidence="6">Cytochrome C biogenesis protein</fullName>
    </submittedName>
</protein>
<gene>
    <name evidence="6" type="ORF">ENS31_14860</name>
</gene>
<dbReference type="PRINTS" id="PR01410">
    <property type="entry name" value="CCBIOGENESIS"/>
</dbReference>
<feature type="transmembrane region" description="Helical" evidence="3">
    <location>
        <begin position="479"/>
        <end position="496"/>
    </location>
</feature>
<dbReference type="PANTHER" id="PTHR43653">
    <property type="entry name" value="CYTOCHROME C ASSEMBLY PROTEIN-RELATED"/>
    <property type="match status" value="1"/>
</dbReference>
<reference evidence="6" key="1">
    <citation type="journal article" date="2020" name="mSystems">
        <title>Genome- and Community-Level Interaction Insights into Carbon Utilization and Element Cycling Functions of Hydrothermarchaeota in Hydrothermal Sediment.</title>
        <authorList>
            <person name="Zhou Z."/>
            <person name="Liu Y."/>
            <person name="Xu W."/>
            <person name="Pan J."/>
            <person name="Luo Z.H."/>
            <person name="Li M."/>
        </authorList>
    </citation>
    <scope>NUCLEOTIDE SEQUENCE [LARGE SCALE GENOMIC DNA]</scope>
    <source>
        <strain evidence="6">SpSt-479</strain>
    </source>
</reference>
<evidence type="ECO:0000256" key="1">
    <source>
        <dbReference type="ARBA" id="ARBA00009186"/>
    </source>
</evidence>
<feature type="transmembrane region" description="Helical" evidence="3">
    <location>
        <begin position="327"/>
        <end position="347"/>
    </location>
</feature>
<proteinExistence type="inferred from homology"/>
<organism evidence="6">
    <name type="scientific">Ignavibacterium album</name>
    <dbReference type="NCBI Taxonomy" id="591197"/>
    <lineage>
        <taxon>Bacteria</taxon>
        <taxon>Pseudomonadati</taxon>
        <taxon>Ignavibacteriota</taxon>
        <taxon>Ignavibacteria</taxon>
        <taxon>Ignavibacteriales</taxon>
        <taxon>Ignavibacteriaceae</taxon>
        <taxon>Ignavibacterium</taxon>
    </lineage>
</organism>
<dbReference type="GO" id="GO:0016020">
    <property type="term" value="C:membrane"/>
    <property type="evidence" value="ECO:0007669"/>
    <property type="project" value="InterPro"/>
</dbReference>
<feature type="transmembrane region" description="Helical" evidence="3">
    <location>
        <begin position="225"/>
        <end position="244"/>
    </location>
</feature>
<dbReference type="GO" id="GO:0017004">
    <property type="term" value="P:cytochrome complex assembly"/>
    <property type="evidence" value="ECO:0007669"/>
    <property type="project" value="UniProtKB-KW"/>
</dbReference>
<accession>A0A7V2ZMS7</accession>
<feature type="transmembrane region" description="Helical" evidence="3">
    <location>
        <begin position="449"/>
        <end position="467"/>
    </location>
</feature>
<feature type="transmembrane region" description="Helical" evidence="3">
    <location>
        <begin position="410"/>
        <end position="429"/>
    </location>
</feature>
<comment type="caution">
    <text evidence="6">The sequence shown here is derived from an EMBL/GenBank/DDBJ whole genome shotgun (WGS) entry which is preliminary data.</text>
</comment>
<dbReference type="Pfam" id="PF16327">
    <property type="entry name" value="CcmF_C"/>
    <property type="match status" value="1"/>
</dbReference>
<feature type="transmembrane region" description="Helical" evidence="3">
    <location>
        <begin position="502"/>
        <end position="526"/>
    </location>
</feature>
<dbReference type="InterPro" id="IPR002541">
    <property type="entry name" value="Cyt_c_assembly"/>
</dbReference>
<evidence type="ECO:0000256" key="2">
    <source>
        <dbReference type="ARBA" id="ARBA00022748"/>
    </source>
</evidence>
<keyword evidence="3" id="KW-0812">Transmembrane</keyword>
<name>A0A7V2ZMS7_9BACT</name>
<keyword evidence="3" id="KW-0472">Membrane</keyword>
<dbReference type="Pfam" id="PF01578">
    <property type="entry name" value="Cytochrom_C_asm"/>
    <property type="match status" value="1"/>
</dbReference>
<feature type="transmembrane region" description="Helical" evidence="3">
    <location>
        <begin position="770"/>
        <end position="790"/>
    </location>
</feature>
<dbReference type="InterPro" id="IPR003567">
    <property type="entry name" value="Cyt_c_biogenesis"/>
</dbReference>
<dbReference type="PANTHER" id="PTHR43653:SF1">
    <property type="entry name" value="CYTOCHROME C-TYPE BIOGENESIS PROTEIN CCMF"/>
    <property type="match status" value="1"/>
</dbReference>
<feature type="transmembrane region" description="Helical" evidence="3">
    <location>
        <begin position="37"/>
        <end position="57"/>
    </location>
</feature>
<keyword evidence="2" id="KW-0201">Cytochrome c-type biogenesis</keyword>
<dbReference type="EMBL" id="DSUJ01000011">
    <property type="protein sequence ID" value="HFI92797.1"/>
    <property type="molecule type" value="Genomic_DNA"/>
</dbReference>
<feature type="transmembrane region" description="Helical" evidence="3">
    <location>
        <begin position="92"/>
        <end position="110"/>
    </location>
</feature>
<feature type="transmembrane region" description="Helical" evidence="3">
    <location>
        <begin position="256"/>
        <end position="278"/>
    </location>
</feature>
<evidence type="ECO:0000313" key="6">
    <source>
        <dbReference type="EMBL" id="HFI92797.1"/>
    </source>
</evidence>
<feature type="domain" description="Cytochrome c-type biogenesis protein CcmF C-terminal" evidence="5">
    <location>
        <begin position="382"/>
        <end position="638"/>
    </location>
</feature>
<feature type="transmembrane region" description="Helical" evidence="3">
    <location>
        <begin position="367"/>
        <end position="390"/>
    </location>
</feature>
<dbReference type="AlphaFoldDB" id="A0A7V2ZMS7"/>
<sequence length="799" mass="88309">MVGSVILSLALVFSIISMVLYYLTFRGYNNTLNFARVFYHAMAVFVIAASTFLWYAILTHQYQYKYIFSYSNNSLSTGLLLSSFWGGQEGSFMLWLLLTAIIGVILQSYASKRGDLEPRVMTVFTLATTFLLVMVSPWFKNPFEYIWVTPIFIELKSVNPQFLNMPFVQNFIFSDQQTGGNFVQMGPDLYAALTQSGIAVNDFIINGRGLNPQLLNFWMQIHPPILFIGFAMATVPFAFALAALMKDEYKDWISQAFPWTLAGTGILGLGIMLGGYWAYEMLGWGGYWAWDPVENSSLIPWLIGVAAIHTMLVQKRSQQKGEGIGRYAKTNLILSILVYILVLYSTFLTRSGVLGDASVHSFVDPGMLVYLFLIVFISSFALLGLGMVVYRWKSLNQQTPQDEGLLSRELALFTAAIVLSASALIVFVGTSSPLFGHSVDVSFYNEMHLPLAIIVGLLNGISLILKWKNTSTKELINGSLRALAISILITVLIVVFGGVTDIMLILLTFASAFALVVNGEIAINIIRKNLKMLGAYLAHIGLAIFILGVIGSAGHSTEKTIDLVKGKPVEAFGYQMVFTGYEPIENGTKYAFKIKLNKDGKEYSAAPVMYIAEYNNSLMREPSILVMPTKDIYIAPLGYDEGGNQKQNNSLTIAKGATADYNGIKITFTKFNMSPDVMKAMQEGRDFQIGAVITVEGNGKKDEVELLRKQSGGEVEFTAYESKDLNLKLQLTNLSASGIELIASSLDSQPETKTQEKQEVLTVNASIKPFVSLVWIGVLVMVMGFFVAVARRLKDSLIS</sequence>
<dbReference type="GO" id="GO:0015232">
    <property type="term" value="F:heme transmembrane transporter activity"/>
    <property type="evidence" value="ECO:0007669"/>
    <property type="project" value="InterPro"/>
</dbReference>